<keyword evidence="14" id="KW-0275">Fatty acid biosynthesis</keyword>
<protein>
    <recommendedName>
        <fullName evidence="4">very-long-chain enoyl-CoA reductase</fullName>
        <ecNumber evidence="4">1.3.1.93</ecNumber>
    </recommendedName>
</protein>
<comment type="caution">
    <text evidence="19">The sequence shown here is derived from an EMBL/GenBank/DDBJ whole genome shotgun (WGS) entry which is preliminary data.</text>
</comment>
<evidence type="ECO:0000256" key="11">
    <source>
        <dbReference type="ARBA" id="ARBA00023002"/>
    </source>
</evidence>
<evidence type="ECO:0000256" key="6">
    <source>
        <dbReference type="ARBA" id="ARBA00022692"/>
    </source>
</evidence>
<keyword evidence="20" id="KW-1185">Reference proteome</keyword>
<keyword evidence="5" id="KW-0444">Lipid biosynthesis</keyword>
<feature type="transmembrane region" description="Helical" evidence="17">
    <location>
        <begin position="86"/>
        <end position="109"/>
    </location>
</feature>
<evidence type="ECO:0000259" key="18">
    <source>
        <dbReference type="Pfam" id="PF02544"/>
    </source>
</evidence>
<comment type="similarity">
    <text evidence="3">Belongs to the steroid 5-alpha reductase family.</text>
</comment>
<keyword evidence="9" id="KW-0521">NADP</keyword>
<evidence type="ECO:0000256" key="8">
    <source>
        <dbReference type="ARBA" id="ARBA00022832"/>
    </source>
</evidence>
<dbReference type="Gene3D" id="1.20.120.1630">
    <property type="match status" value="1"/>
</dbReference>
<evidence type="ECO:0000256" key="5">
    <source>
        <dbReference type="ARBA" id="ARBA00022516"/>
    </source>
</evidence>
<evidence type="ECO:0000313" key="20">
    <source>
        <dbReference type="Proteomes" id="UP000664169"/>
    </source>
</evidence>
<dbReference type="AlphaFoldDB" id="A0A8H3FVE0"/>
<gene>
    <name evidence="19" type="ORF">GOMPHAMPRED_005495</name>
</gene>
<evidence type="ECO:0000256" key="10">
    <source>
        <dbReference type="ARBA" id="ARBA00022989"/>
    </source>
</evidence>
<dbReference type="PANTHER" id="PTHR10556">
    <property type="entry name" value="3-OXO-5-ALPHA-STEROID 4-DEHYDROGENASE"/>
    <property type="match status" value="1"/>
</dbReference>
<dbReference type="InterPro" id="IPR039357">
    <property type="entry name" value="SRD5A/TECR"/>
</dbReference>
<dbReference type="GO" id="GO:0102758">
    <property type="term" value="F:very-long-chain enoyl-CoA reductase activity"/>
    <property type="evidence" value="ECO:0007669"/>
    <property type="project" value="UniProtKB-EC"/>
</dbReference>
<evidence type="ECO:0000313" key="19">
    <source>
        <dbReference type="EMBL" id="CAF9929792.1"/>
    </source>
</evidence>
<dbReference type="Pfam" id="PF02544">
    <property type="entry name" value="Steroid_dh"/>
    <property type="match status" value="1"/>
</dbReference>
<organism evidence="19 20">
    <name type="scientific">Gomphillus americanus</name>
    <dbReference type="NCBI Taxonomy" id="1940652"/>
    <lineage>
        <taxon>Eukaryota</taxon>
        <taxon>Fungi</taxon>
        <taxon>Dikarya</taxon>
        <taxon>Ascomycota</taxon>
        <taxon>Pezizomycotina</taxon>
        <taxon>Lecanoromycetes</taxon>
        <taxon>OSLEUM clade</taxon>
        <taxon>Ostropomycetidae</taxon>
        <taxon>Ostropales</taxon>
        <taxon>Graphidaceae</taxon>
        <taxon>Gomphilloideae</taxon>
        <taxon>Gomphillus</taxon>
    </lineage>
</organism>
<dbReference type="EMBL" id="CAJPDQ010000033">
    <property type="protein sequence ID" value="CAF9929792.1"/>
    <property type="molecule type" value="Genomic_DNA"/>
</dbReference>
<keyword evidence="10 17" id="KW-1133">Transmembrane helix</keyword>
<proteinExistence type="inferred from homology"/>
<evidence type="ECO:0000256" key="4">
    <source>
        <dbReference type="ARBA" id="ARBA00012530"/>
    </source>
</evidence>
<feature type="domain" description="3-oxo-5-alpha-steroid 4-dehydrogenase C-terminal" evidence="18">
    <location>
        <begin position="167"/>
        <end position="316"/>
    </location>
</feature>
<evidence type="ECO:0000256" key="17">
    <source>
        <dbReference type="SAM" id="Phobius"/>
    </source>
</evidence>
<evidence type="ECO:0000256" key="16">
    <source>
        <dbReference type="ARBA" id="ARBA00058640"/>
    </source>
</evidence>
<evidence type="ECO:0000256" key="1">
    <source>
        <dbReference type="ARBA" id="ARBA00004477"/>
    </source>
</evidence>
<name>A0A8H3FVE0_9LECA</name>
<evidence type="ECO:0000256" key="14">
    <source>
        <dbReference type="ARBA" id="ARBA00023160"/>
    </source>
</evidence>
<dbReference type="InterPro" id="IPR001104">
    <property type="entry name" value="3-oxo-5_a-steroid_4-DH_C"/>
</dbReference>
<dbReference type="OrthoDB" id="540503at2759"/>
<evidence type="ECO:0000256" key="3">
    <source>
        <dbReference type="ARBA" id="ARBA00007742"/>
    </source>
</evidence>
<dbReference type="GO" id="GO:0005789">
    <property type="term" value="C:endoplasmic reticulum membrane"/>
    <property type="evidence" value="ECO:0007669"/>
    <property type="project" value="UniProtKB-SubCell"/>
</dbReference>
<dbReference type="PANTHER" id="PTHR10556:SF28">
    <property type="entry name" value="VERY-LONG-CHAIN ENOYL-COA REDUCTASE"/>
    <property type="match status" value="1"/>
</dbReference>
<dbReference type="EC" id="1.3.1.93" evidence="4"/>
<keyword evidence="7" id="KW-0256">Endoplasmic reticulum</keyword>
<dbReference type="FunFam" id="1.20.120.1630:FF:000010">
    <property type="entry name" value="Steroid alpha reductase family protein"/>
    <property type="match status" value="1"/>
</dbReference>
<comment type="catalytic activity">
    <reaction evidence="15">
        <text>a very-long-chain 2,3-saturated fatty acyl-CoA + NADP(+) = a very-long-chain (2E)-enoyl-CoA + NADPH + H(+)</text>
        <dbReference type="Rhea" id="RHEA:14473"/>
        <dbReference type="ChEBI" id="CHEBI:15378"/>
        <dbReference type="ChEBI" id="CHEBI:57783"/>
        <dbReference type="ChEBI" id="CHEBI:58349"/>
        <dbReference type="ChEBI" id="CHEBI:83724"/>
        <dbReference type="ChEBI" id="CHEBI:83728"/>
        <dbReference type="EC" id="1.3.1.93"/>
    </reaction>
</comment>
<evidence type="ECO:0000256" key="9">
    <source>
        <dbReference type="ARBA" id="ARBA00022857"/>
    </source>
</evidence>
<keyword evidence="8" id="KW-0276">Fatty acid metabolism</keyword>
<evidence type="ECO:0000256" key="13">
    <source>
        <dbReference type="ARBA" id="ARBA00023136"/>
    </source>
</evidence>
<comment type="function">
    <text evidence="16">Catalyzes the last of the four reactions of the long-chain fatty acids elongation cycle. This endoplasmic reticulum-bound enzymatic process, allows the addition of 2 carbons to the chain of long- and very long-chain fatty acids/VLCFAs per cycle. This enzyme reduces the trans-2,3-enoyl-CoA fatty acid intermediate to an acyl-CoA that can be further elongated by entering a new cycle of elongation. Thereby, it participates in the production of VLCFAs of different chain lengths that are involved in multiple biological processes as precursors of membrane lipids and lipid mediators.</text>
</comment>
<dbReference type="GO" id="GO:0042761">
    <property type="term" value="P:very long-chain fatty acid biosynthetic process"/>
    <property type="evidence" value="ECO:0007669"/>
    <property type="project" value="TreeGrafter"/>
</dbReference>
<dbReference type="Proteomes" id="UP000664169">
    <property type="component" value="Unassembled WGS sequence"/>
</dbReference>
<accession>A0A8H3FVE0</accession>
<comment type="subcellular location">
    <subcellularLocation>
        <location evidence="1">Endoplasmic reticulum membrane</location>
        <topology evidence="1">Multi-pass membrane protein</topology>
    </subcellularLocation>
</comment>
<keyword evidence="13 17" id="KW-0472">Membrane</keyword>
<dbReference type="PROSITE" id="PS50244">
    <property type="entry name" value="S5A_REDUCTASE"/>
    <property type="match status" value="1"/>
</dbReference>
<keyword evidence="12" id="KW-0443">Lipid metabolism</keyword>
<evidence type="ECO:0000256" key="12">
    <source>
        <dbReference type="ARBA" id="ARBA00023098"/>
    </source>
</evidence>
<feature type="transmembrane region" description="Helical" evidence="17">
    <location>
        <begin position="172"/>
        <end position="192"/>
    </location>
</feature>
<keyword evidence="11" id="KW-0560">Oxidoreductase</keyword>
<feature type="transmembrane region" description="Helical" evidence="17">
    <location>
        <begin position="246"/>
        <end position="266"/>
    </location>
</feature>
<comment type="pathway">
    <text evidence="2">Lipid metabolism; fatty acid biosynthesis.</text>
</comment>
<feature type="transmembrane region" description="Helical" evidence="17">
    <location>
        <begin position="272"/>
        <end position="290"/>
    </location>
</feature>
<evidence type="ECO:0000256" key="2">
    <source>
        <dbReference type="ARBA" id="ARBA00005194"/>
    </source>
</evidence>
<sequence>MSLTLQLLPKGKPIKNLPLDIAVPKEGVASEIYHQIATKSRYPVYQLRITKGSDGSVVPNDKNVSIAHTGLLEGSKVYVKDLGPQIGWRLCFVIEYLGPILIHPLFYFARPYIYSKPPQDPSWPISPADSEFPAPSTLQTLSCVMIVLHFLKREFETIFIHRFSNATMPLRNILKNWPHYWILSGVFMAYFTYSPYSPAAVERYPVLTTIGLGMFVVGELLNLYTHVVLMNLRAPGTTERRIPQGFSFNWVTCPNYMWETLAWIGIAMIQRNFATLVFVVVGVGQMWIWAKQKEGKYRRDFGDKYKKKRSVMLPGLL</sequence>
<evidence type="ECO:0000256" key="7">
    <source>
        <dbReference type="ARBA" id="ARBA00022824"/>
    </source>
</evidence>
<reference evidence="19" key="1">
    <citation type="submission" date="2021-03" db="EMBL/GenBank/DDBJ databases">
        <authorList>
            <person name="Tagirdzhanova G."/>
        </authorList>
    </citation>
    <scope>NUCLEOTIDE SEQUENCE</scope>
</reference>
<feature type="transmembrane region" description="Helical" evidence="17">
    <location>
        <begin position="204"/>
        <end position="225"/>
    </location>
</feature>
<evidence type="ECO:0000256" key="15">
    <source>
        <dbReference type="ARBA" id="ARBA00051495"/>
    </source>
</evidence>
<keyword evidence="6 17" id="KW-0812">Transmembrane</keyword>